<name>A0A5B7KGZ5_PORTR</name>
<comment type="caution">
    <text evidence="1">The sequence shown here is derived from an EMBL/GenBank/DDBJ whole genome shotgun (WGS) entry which is preliminary data.</text>
</comment>
<reference evidence="1 2" key="1">
    <citation type="submission" date="2019-05" db="EMBL/GenBank/DDBJ databases">
        <title>Another draft genome of Portunus trituberculatus and its Hox gene families provides insights of decapod evolution.</title>
        <authorList>
            <person name="Jeong J.-H."/>
            <person name="Song I."/>
            <person name="Kim S."/>
            <person name="Choi T."/>
            <person name="Kim D."/>
            <person name="Ryu S."/>
            <person name="Kim W."/>
        </authorList>
    </citation>
    <scope>NUCLEOTIDE SEQUENCE [LARGE SCALE GENOMIC DNA]</scope>
    <source>
        <tissue evidence="1">Muscle</tissue>
    </source>
</reference>
<gene>
    <name evidence="1" type="ORF">E2C01_099490</name>
</gene>
<accession>A0A5B7KGZ5</accession>
<evidence type="ECO:0000313" key="2">
    <source>
        <dbReference type="Proteomes" id="UP000324222"/>
    </source>
</evidence>
<dbReference type="Proteomes" id="UP000324222">
    <property type="component" value="Unassembled WGS sequence"/>
</dbReference>
<sequence>MSFSKTKLARAALVLLVLRQLLIFLHCSVFPLMCFSLSTPKWLLGLGLNGVPGNAWLSGLEEHRELSL</sequence>
<evidence type="ECO:0000313" key="1">
    <source>
        <dbReference type="EMBL" id="MPD03835.1"/>
    </source>
</evidence>
<dbReference type="AlphaFoldDB" id="A0A5B7KGZ5"/>
<proteinExistence type="predicted"/>
<organism evidence="1 2">
    <name type="scientific">Portunus trituberculatus</name>
    <name type="common">Swimming crab</name>
    <name type="synonym">Neptunus trituberculatus</name>
    <dbReference type="NCBI Taxonomy" id="210409"/>
    <lineage>
        <taxon>Eukaryota</taxon>
        <taxon>Metazoa</taxon>
        <taxon>Ecdysozoa</taxon>
        <taxon>Arthropoda</taxon>
        <taxon>Crustacea</taxon>
        <taxon>Multicrustacea</taxon>
        <taxon>Malacostraca</taxon>
        <taxon>Eumalacostraca</taxon>
        <taxon>Eucarida</taxon>
        <taxon>Decapoda</taxon>
        <taxon>Pleocyemata</taxon>
        <taxon>Brachyura</taxon>
        <taxon>Eubrachyura</taxon>
        <taxon>Portunoidea</taxon>
        <taxon>Portunidae</taxon>
        <taxon>Portuninae</taxon>
        <taxon>Portunus</taxon>
    </lineage>
</organism>
<keyword evidence="2" id="KW-1185">Reference proteome</keyword>
<dbReference type="EMBL" id="VSRR010138167">
    <property type="protein sequence ID" value="MPD03835.1"/>
    <property type="molecule type" value="Genomic_DNA"/>
</dbReference>
<protein>
    <submittedName>
        <fullName evidence="1">Uncharacterized protein</fullName>
    </submittedName>
</protein>